<gene>
    <name evidence="1" type="ORF">BkAM31D_07350</name>
    <name evidence="2" type="ORF">BkAM31D_16220</name>
</gene>
<dbReference type="Proteomes" id="UP000193006">
    <property type="component" value="Chromosome"/>
</dbReference>
<dbReference type="EMBL" id="CP020814">
    <property type="protein sequence ID" value="ARK31273.1"/>
    <property type="molecule type" value="Genomic_DNA"/>
</dbReference>
<keyword evidence="3" id="KW-1185">Reference proteome</keyword>
<dbReference type="EMBL" id="CP020814">
    <property type="protein sequence ID" value="ARK29691.1"/>
    <property type="molecule type" value="Genomic_DNA"/>
</dbReference>
<protein>
    <submittedName>
        <fullName evidence="1">Uncharacterized protein</fullName>
    </submittedName>
</protein>
<organism evidence="1 3">
    <name type="scientific">Halalkalibacter krulwichiae</name>
    <dbReference type="NCBI Taxonomy" id="199441"/>
    <lineage>
        <taxon>Bacteria</taxon>
        <taxon>Bacillati</taxon>
        <taxon>Bacillota</taxon>
        <taxon>Bacilli</taxon>
        <taxon>Bacillales</taxon>
        <taxon>Bacillaceae</taxon>
        <taxon>Halalkalibacter</taxon>
    </lineage>
</organism>
<evidence type="ECO:0000313" key="2">
    <source>
        <dbReference type="EMBL" id="ARK31273.1"/>
    </source>
</evidence>
<dbReference type="KEGG" id="bkw:BkAM31D_16220"/>
<sequence length="45" mass="5274">MTRKNNSLGIFAILLTSVYTAILTTLLMNTKQRVDFLYYKNKFNN</sequence>
<evidence type="ECO:0000313" key="1">
    <source>
        <dbReference type="EMBL" id="ARK29691.1"/>
    </source>
</evidence>
<reference evidence="1 3" key="1">
    <citation type="submission" date="2017-04" db="EMBL/GenBank/DDBJ databases">
        <title>Bacillus krulwichiae AM31D Genome sequencing and assembly.</title>
        <authorList>
            <person name="Krulwich T.A."/>
            <person name="Anastor L."/>
            <person name="Ehrlich R."/>
            <person name="Ehrlich G.D."/>
            <person name="Janto B."/>
        </authorList>
    </citation>
    <scope>NUCLEOTIDE SEQUENCE [LARGE SCALE GENOMIC DNA]</scope>
    <source>
        <strain evidence="1 3">AM31D</strain>
    </source>
</reference>
<proteinExistence type="predicted"/>
<name>A0A1X9MDR6_9BACI</name>
<dbReference type="KEGG" id="bkw:BkAM31D_07350"/>
<accession>A0A1X9MDR6</accession>
<dbReference type="STRING" id="199441.BkAM31D_07350"/>
<evidence type="ECO:0000313" key="3">
    <source>
        <dbReference type="Proteomes" id="UP000193006"/>
    </source>
</evidence>
<dbReference type="AlphaFoldDB" id="A0A1X9MDR6"/>